<organism evidence="1 2">
    <name type="scientific">Dreissena polymorpha</name>
    <name type="common">Zebra mussel</name>
    <name type="synonym">Mytilus polymorpha</name>
    <dbReference type="NCBI Taxonomy" id="45954"/>
    <lineage>
        <taxon>Eukaryota</taxon>
        <taxon>Metazoa</taxon>
        <taxon>Spiralia</taxon>
        <taxon>Lophotrochozoa</taxon>
        <taxon>Mollusca</taxon>
        <taxon>Bivalvia</taxon>
        <taxon>Autobranchia</taxon>
        <taxon>Heteroconchia</taxon>
        <taxon>Euheterodonta</taxon>
        <taxon>Imparidentia</taxon>
        <taxon>Neoheterodontei</taxon>
        <taxon>Myida</taxon>
        <taxon>Dreissenoidea</taxon>
        <taxon>Dreissenidae</taxon>
        <taxon>Dreissena</taxon>
    </lineage>
</organism>
<dbReference type="Proteomes" id="UP000828390">
    <property type="component" value="Unassembled WGS sequence"/>
</dbReference>
<accession>A0A9D4FIZ0</accession>
<sequence>MGIVPARLGNILAPTPVASMEKKKACAQNLQKGRVLTKSQIVDELRVHDVKISIQH</sequence>
<dbReference type="EMBL" id="JAIWYP010000007">
    <property type="protein sequence ID" value="KAH3798871.1"/>
    <property type="molecule type" value="Genomic_DNA"/>
</dbReference>
<proteinExistence type="predicted"/>
<comment type="caution">
    <text evidence="1">The sequence shown here is derived from an EMBL/GenBank/DDBJ whole genome shotgun (WGS) entry which is preliminary data.</text>
</comment>
<name>A0A9D4FIZ0_DREPO</name>
<reference evidence="1" key="2">
    <citation type="submission" date="2020-11" db="EMBL/GenBank/DDBJ databases">
        <authorList>
            <person name="McCartney M.A."/>
            <person name="Auch B."/>
            <person name="Kono T."/>
            <person name="Mallez S."/>
            <person name="Becker A."/>
            <person name="Gohl D.M."/>
            <person name="Silverstein K.A.T."/>
            <person name="Koren S."/>
            <person name="Bechman K.B."/>
            <person name="Herman A."/>
            <person name="Abrahante J.E."/>
            <person name="Garbe J."/>
        </authorList>
    </citation>
    <scope>NUCLEOTIDE SEQUENCE</scope>
    <source>
        <strain evidence="1">Duluth1</strain>
        <tissue evidence="1">Whole animal</tissue>
    </source>
</reference>
<reference evidence="1" key="1">
    <citation type="journal article" date="2019" name="bioRxiv">
        <title>The Genome of the Zebra Mussel, Dreissena polymorpha: A Resource for Invasive Species Research.</title>
        <authorList>
            <person name="McCartney M.A."/>
            <person name="Auch B."/>
            <person name="Kono T."/>
            <person name="Mallez S."/>
            <person name="Zhang Y."/>
            <person name="Obille A."/>
            <person name="Becker A."/>
            <person name="Abrahante J.E."/>
            <person name="Garbe J."/>
            <person name="Badalamenti J.P."/>
            <person name="Herman A."/>
            <person name="Mangelson H."/>
            <person name="Liachko I."/>
            <person name="Sullivan S."/>
            <person name="Sone E.D."/>
            <person name="Koren S."/>
            <person name="Silverstein K.A.T."/>
            <person name="Beckman K.B."/>
            <person name="Gohl D.M."/>
        </authorList>
    </citation>
    <scope>NUCLEOTIDE SEQUENCE</scope>
    <source>
        <strain evidence="1">Duluth1</strain>
        <tissue evidence="1">Whole animal</tissue>
    </source>
</reference>
<keyword evidence="2" id="KW-1185">Reference proteome</keyword>
<gene>
    <name evidence="1" type="ORF">DPMN_152474</name>
</gene>
<evidence type="ECO:0000313" key="2">
    <source>
        <dbReference type="Proteomes" id="UP000828390"/>
    </source>
</evidence>
<protein>
    <submittedName>
        <fullName evidence="1">Uncharacterized protein</fullName>
    </submittedName>
</protein>
<evidence type="ECO:0000313" key="1">
    <source>
        <dbReference type="EMBL" id="KAH3798871.1"/>
    </source>
</evidence>
<dbReference type="AlphaFoldDB" id="A0A9D4FIZ0"/>